<organism evidence="1 2">
    <name type="scientific">Coccomyxa subellipsoidea (strain C-169)</name>
    <name type="common">Green microalga</name>
    <dbReference type="NCBI Taxonomy" id="574566"/>
    <lineage>
        <taxon>Eukaryota</taxon>
        <taxon>Viridiplantae</taxon>
        <taxon>Chlorophyta</taxon>
        <taxon>core chlorophytes</taxon>
        <taxon>Trebouxiophyceae</taxon>
        <taxon>Trebouxiophyceae incertae sedis</taxon>
        <taxon>Coccomyxaceae</taxon>
        <taxon>Coccomyxa</taxon>
        <taxon>Coccomyxa subellipsoidea</taxon>
    </lineage>
</organism>
<dbReference type="AlphaFoldDB" id="I0YUF4"/>
<reference evidence="1 2" key="1">
    <citation type="journal article" date="2012" name="Genome Biol.">
        <title>The genome of the polar eukaryotic microalga coccomyxa subellipsoidea reveals traits of cold adaptation.</title>
        <authorList>
            <person name="Blanc G."/>
            <person name="Agarkova I."/>
            <person name="Grimwood J."/>
            <person name="Kuo A."/>
            <person name="Brueggeman A."/>
            <person name="Dunigan D."/>
            <person name="Gurnon J."/>
            <person name="Ladunga I."/>
            <person name="Lindquist E."/>
            <person name="Lucas S."/>
            <person name="Pangilinan J."/>
            <person name="Proschold T."/>
            <person name="Salamov A."/>
            <person name="Schmutz J."/>
            <person name="Weeks D."/>
            <person name="Yamada T."/>
            <person name="Claverie J.M."/>
            <person name="Grigoriev I."/>
            <person name="Van Etten J."/>
            <person name="Lomsadze A."/>
            <person name="Borodovsky M."/>
        </authorList>
    </citation>
    <scope>NUCLEOTIDE SEQUENCE [LARGE SCALE GENOMIC DNA]</scope>
    <source>
        <strain evidence="1 2">C-169</strain>
    </source>
</reference>
<dbReference type="GeneID" id="17040008"/>
<comment type="caution">
    <text evidence="1">The sequence shown here is derived from an EMBL/GenBank/DDBJ whole genome shotgun (WGS) entry which is preliminary data.</text>
</comment>
<sequence>MGAFLGRCLHIDRVKPPVFDIPKTSNLEARSAPATCKVSLQLDRPMLHGAALTDCTEKCNAICCYRSSIQLLNTYGTLLRKRG</sequence>
<dbReference type="RefSeq" id="XP_005646567.1">
    <property type="nucleotide sequence ID" value="XM_005646510.1"/>
</dbReference>
<name>I0YUF4_COCSC</name>
<dbReference type="EMBL" id="AGSI01000011">
    <property type="protein sequence ID" value="EIE22023.1"/>
    <property type="molecule type" value="Genomic_DNA"/>
</dbReference>
<dbReference type="Proteomes" id="UP000007264">
    <property type="component" value="Unassembled WGS sequence"/>
</dbReference>
<gene>
    <name evidence="1" type="ORF">COCSUDRAFT_33619</name>
</gene>
<accession>I0YUF4</accession>
<dbReference type="KEGG" id="csl:COCSUDRAFT_33619"/>
<keyword evidence="2" id="KW-1185">Reference proteome</keyword>
<proteinExistence type="predicted"/>
<evidence type="ECO:0000313" key="1">
    <source>
        <dbReference type="EMBL" id="EIE22023.1"/>
    </source>
</evidence>
<protein>
    <submittedName>
        <fullName evidence="1">Uncharacterized protein</fullName>
    </submittedName>
</protein>
<evidence type="ECO:0000313" key="2">
    <source>
        <dbReference type="Proteomes" id="UP000007264"/>
    </source>
</evidence>